<evidence type="ECO:0000313" key="3">
    <source>
        <dbReference type="EMBL" id="CAL6096012.1"/>
    </source>
</evidence>
<accession>A0AA86TL56</accession>
<evidence type="ECO:0000313" key="4">
    <source>
        <dbReference type="Proteomes" id="UP001642409"/>
    </source>
</evidence>
<reference evidence="2" key="1">
    <citation type="submission" date="2023-06" db="EMBL/GenBank/DDBJ databases">
        <authorList>
            <person name="Kurt Z."/>
        </authorList>
    </citation>
    <scope>NUCLEOTIDE SEQUENCE</scope>
</reference>
<dbReference type="EMBL" id="CAXDID020000481">
    <property type="protein sequence ID" value="CAL6096012.1"/>
    <property type="molecule type" value="Genomic_DNA"/>
</dbReference>
<feature type="transmembrane region" description="Helical" evidence="1">
    <location>
        <begin position="39"/>
        <end position="60"/>
    </location>
</feature>
<proteinExistence type="predicted"/>
<keyword evidence="4" id="KW-1185">Reference proteome</keyword>
<organism evidence="2">
    <name type="scientific">Hexamita inflata</name>
    <dbReference type="NCBI Taxonomy" id="28002"/>
    <lineage>
        <taxon>Eukaryota</taxon>
        <taxon>Metamonada</taxon>
        <taxon>Diplomonadida</taxon>
        <taxon>Hexamitidae</taxon>
        <taxon>Hexamitinae</taxon>
        <taxon>Hexamita</taxon>
    </lineage>
</organism>
<dbReference type="Proteomes" id="UP001642409">
    <property type="component" value="Unassembled WGS sequence"/>
</dbReference>
<sequence>MLNNYISFPQIQVFYLPSTFPHTEYVDHNKIKDINKTRAIVAVFAILDVLAVSCTIFLSFKIKTHFKERQKQVLVSIQGIIPETFTVPLPDYSIEAVNEFLSSSTQKWDDYFQF</sequence>
<gene>
    <name evidence="3" type="ORF">HINF_LOCUS68226</name>
    <name evidence="2" type="ORF">HINF_LOCUS9554</name>
</gene>
<reference evidence="3 4" key="2">
    <citation type="submission" date="2024-07" db="EMBL/GenBank/DDBJ databases">
        <authorList>
            <person name="Akdeniz Z."/>
        </authorList>
    </citation>
    <scope>NUCLEOTIDE SEQUENCE [LARGE SCALE GENOMIC DNA]</scope>
</reference>
<keyword evidence="1" id="KW-0812">Transmembrane</keyword>
<comment type="caution">
    <text evidence="2">The sequence shown here is derived from an EMBL/GenBank/DDBJ whole genome shotgun (WGS) entry which is preliminary data.</text>
</comment>
<evidence type="ECO:0000256" key="1">
    <source>
        <dbReference type="SAM" id="Phobius"/>
    </source>
</evidence>
<protein>
    <submittedName>
        <fullName evidence="3">Hypothetical_protein</fullName>
    </submittedName>
</protein>
<name>A0AA86TL56_9EUKA</name>
<keyword evidence="1" id="KW-0472">Membrane</keyword>
<keyword evidence="1" id="KW-1133">Transmembrane helix</keyword>
<dbReference type="EMBL" id="CATOUU010000237">
    <property type="protein sequence ID" value="CAI9921909.1"/>
    <property type="molecule type" value="Genomic_DNA"/>
</dbReference>
<dbReference type="AlphaFoldDB" id="A0AA86TL56"/>
<evidence type="ECO:0000313" key="2">
    <source>
        <dbReference type="EMBL" id="CAI9921909.1"/>
    </source>
</evidence>